<organism evidence="1 2">
    <name type="scientific">Tetranychus urticae</name>
    <name type="common">Two-spotted spider mite</name>
    <dbReference type="NCBI Taxonomy" id="32264"/>
    <lineage>
        <taxon>Eukaryota</taxon>
        <taxon>Metazoa</taxon>
        <taxon>Ecdysozoa</taxon>
        <taxon>Arthropoda</taxon>
        <taxon>Chelicerata</taxon>
        <taxon>Arachnida</taxon>
        <taxon>Acari</taxon>
        <taxon>Acariformes</taxon>
        <taxon>Trombidiformes</taxon>
        <taxon>Prostigmata</taxon>
        <taxon>Eleutherengona</taxon>
        <taxon>Raphignathae</taxon>
        <taxon>Tetranychoidea</taxon>
        <taxon>Tetranychidae</taxon>
        <taxon>Tetranychus</taxon>
    </lineage>
</organism>
<dbReference type="Proteomes" id="UP000015104">
    <property type="component" value="Unassembled WGS sequence"/>
</dbReference>
<sequence length="42" mass="4833">MVQYNSFHVLVRVGQFGVLREPKSFSCFPNHELAFCLSSFPL</sequence>
<evidence type="ECO:0000313" key="1">
    <source>
        <dbReference type="EnsemblMetazoa" id="tetur04g00250.1"/>
    </source>
</evidence>
<dbReference type="EMBL" id="CAEY01001343">
    <property type="status" value="NOT_ANNOTATED_CDS"/>
    <property type="molecule type" value="Genomic_DNA"/>
</dbReference>
<accession>T1K173</accession>
<dbReference type="HOGENOM" id="CLU_3261133_0_0_1"/>
<keyword evidence="2" id="KW-1185">Reference proteome</keyword>
<reference evidence="2" key="1">
    <citation type="submission" date="2011-08" db="EMBL/GenBank/DDBJ databases">
        <authorList>
            <person name="Rombauts S."/>
        </authorList>
    </citation>
    <scope>NUCLEOTIDE SEQUENCE</scope>
    <source>
        <strain evidence="2">London</strain>
    </source>
</reference>
<dbReference type="EnsemblMetazoa" id="tetur04g00250.1">
    <property type="protein sequence ID" value="tetur04g00250.1"/>
    <property type="gene ID" value="tetur04g00250"/>
</dbReference>
<protein>
    <submittedName>
        <fullName evidence="1">Uncharacterized protein</fullName>
    </submittedName>
</protein>
<evidence type="ECO:0000313" key="2">
    <source>
        <dbReference type="Proteomes" id="UP000015104"/>
    </source>
</evidence>
<reference evidence="1" key="2">
    <citation type="submission" date="2015-06" db="UniProtKB">
        <authorList>
            <consortium name="EnsemblMetazoa"/>
        </authorList>
    </citation>
    <scope>IDENTIFICATION</scope>
</reference>
<proteinExistence type="predicted"/>
<name>T1K173_TETUR</name>
<dbReference type="AlphaFoldDB" id="T1K173"/>